<gene>
    <name evidence="1" type="ORF">J2751_001158</name>
</gene>
<dbReference type="AlphaFoldDB" id="A0A8T4GG41"/>
<dbReference type="Proteomes" id="UP000823588">
    <property type="component" value="Unassembled WGS sequence"/>
</dbReference>
<sequence>MENPPRRTVIIKLDVSSDDAEALHQTKDQFLACANRTSDWAWRRDEYCITSKNKA</sequence>
<evidence type="ECO:0000313" key="1">
    <source>
        <dbReference type="EMBL" id="MBP1922152.1"/>
    </source>
</evidence>
<proteinExistence type="predicted"/>
<comment type="caution">
    <text evidence="1">The sequence shown here is derived from an EMBL/GenBank/DDBJ whole genome shotgun (WGS) entry which is preliminary data.</text>
</comment>
<dbReference type="EMBL" id="JAGGKQ010000006">
    <property type="protein sequence ID" value="MBP1922152.1"/>
    <property type="molecule type" value="Genomic_DNA"/>
</dbReference>
<name>A0A8T4GG41_9EURY</name>
<accession>A0A8T4GG41</accession>
<organism evidence="1 2">
    <name type="scientific">Halorubrum alkaliphilum</name>
    <dbReference type="NCBI Taxonomy" id="261290"/>
    <lineage>
        <taxon>Archaea</taxon>
        <taxon>Methanobacteriati</taxon>
        <taxon>Methanobacteriota</taxon>
        <taxon>Stenosarchaea group</taxon>
        <taxon>Halobacteria</taxon>
        <taxon>Halobacteriales</taxon>
        <taxon>Haloferacaceae</taxon>
        <taxon>Halorubrum</taxon>
    </lineage>
</organism>
<protein>
    <submittedName>
        <fullName evidence="1">Uncharacterized protein</fullName>
    </submittedName>
</protein>
<evidence type="ECO:0000313" key="2">
    <source>
        <dbReference type="Proteomes" id="UP000823588"/>
    </source>
</evidence>
<reference evidence="1" key="1">
    <citation type="submission" date="2021-03" db="EMBL/GenBank/DDBJ databases">
        <title>Genomic Encyclopedia of Type Strains, Phase IV (KMG-IV): sequencing the most valuable type-strain genomes for metagenomic binning, comparative biology and taxonomic classification.</title>
        <authorList>
            <person name="Goeker M."/>
        </authorList>
    </citation>
    <scope>NUCLEOTIDE SEQUENCE</scope>
    <source>
        <strain evidence="1">DSM 23564</strain>
    </source>
</reference>
<keyword evidence="2" id="KW-1185">Reference proteome</keyword>